<protein>
    <recommendedName>
        <fullName evidence="5">DUF4198 domain-containing protein</fullName>
    </recommendedName>
</protein>
<proteinExistence type="predicted"/>
<evidence type="ECO:0000256" key="2">
    <source>
        <dbReference type="SAM" id="SignalP"/>
    </source>
</evidence>
<feature type="signal peptide" evidence="2">
    <location>
        <begin position="1"/>
        <end position="23"/>
    </location>
</feature>
<dbReference type="Proteomes" id="UP000177785">
    <property type="component" value="Unassembled WGS sequence"/>
</dbReference>
<organism evidence="3 4">
    <name type="scientific">Candidatus Ryanbacteria bacterium RIFCSPHIGHO2_01_FULL_48_27</name>
    <dbReference type="NCBI Taxonomy" id="1802115"/>
    <lineage>
        <taxon>Bacteria</taxon>
        <taxon>Candidatus Ryaniibacteriota</taxon>
    </lineage>
</organism>
<keyword evidence="1" id="KW-1133">Transmembrane helix</keyword>
<keyword evidence="1" id="KW-0812">Transmembrane</keyword>
<dbReference type="AlphaFoldDB" id="A0A1G2G6Z9"/>
<dbReference type="EMBL" id="MHNL01000005">
    <property type="protein sequence ID" value="OGZ45760.1"/>
    <property type="molecule type" value="Genomic_DNA"/>
</dbReference>
<feature type="chain" id="PRO_5009582984" description="DUF4198 domain-containing protein" evidence="2">
    <location>
        <begin position="24"/>
        <end position="241"/>
    </location>
</feature>
<gene>
    <name evidence="3" type="ORF">A2756_02520</name>
</gene>
<feature type="transmembrane region" description="Helical" evidence="1">
    <location>
        <begin position="217"/>
        <end position="236"/>
    </location>
</feature>
<evidence type="ECO:0000256" key="1">
    <source>
        <dbReference type="SAM" id="Phobius"/>
    </source>
</evidence>
<reference evidence="3 4" key="1">
    <citation type="journal article" date="2016" name="Nat. Commun.">
        <title>Thousands of microbial genomes shed light on interconnected biogeochemical processes in an aquifer system.</title>
        <authorList>
            <person name="Anantharaman K."/>
            <person name="Brown C.T."/>
            <person name="Hug L.A."/>
            <person name="Sharon I."/>
            <person name="Castelle C.J."/>
            <person name="Probst A.J."/>
            <person name="Thomas B.C."/>
            <person name="Singh A."/>
            <person name="Wilkins M.J."/>
            <person name="Karaoz U."/>
            <person name="Brodie E.L."/>
            <person name="Williams K.H."/>
            <person name="Hubbard S.S."/>
            <person name="Banfield J.F."/>
        </authorList>
    </citation>
    <scope>NUCLEOTIDE SEQUENCE [LARGE SCALE GENOMIC DNA]</scope>
</reference>
<evidence type="ECO:0008006" key="5">
    <source>
        <dbReference type="Google" id="ProtNLM"/>
    </source>
</evidence>
<dbReference type="STRING" id="1802115.A2756_02520"/>
<comment type="caution">
    <text evidence="3">The sequence shown here is derived from an EMBL/GenBank/DDBJ whole genome shotgun (WGS) entry which is preliminary data.</text>
</comment>
<sequence>MKKNSYVLLVLVSMLAMPFAALAHGHTSFLIHDKVYSFTIGSLNEPIAVDDKTGLDLRVIGMSHHAHEESEMSGVEHEGEPVTGLEKTLKIEFMAGGKTKTMDISPAYGAPGSYRAYFIPTVQTTYGYRIFGMIDNVPFDYTWQCNPAGHPQAPEDKTEVDVSPGVTRIEAAGAFGCPVPRADLGFPEPSASVYEIRQNAASAVAGATQSAADARKYGMAGVGIGVVALLMGVGAMRRKSI</sequence>
<accession>A0A1G2G6Z9</accession>
<name>A0A1G2G6Z9_9BACT</name>
<evidence type="ECO:0000313" key="3">
    <source>
        <dbReference type="EMBL" id="OGZ45760.1"/>
    </source>
</evidence>
<keyword evidence="2" id="KW-0732">Signal</keyword>
<evidence type="ECO:0000313" key="4">
    <source>
        <dbReference type="Proteomes" id="UP000177785"/>
    </source>
</evidence>
<keyword evidence="1" id="KW-0472">Membrane</keyword>